<dbReference type="Pfam" id="PF20231">
    <property type="entry name" value="DUF6589"/>
    <property type="match status" value="1"/>
</dbReference>
<keyword evidence="4" id="KW-1185">Reference proteome</keyword>
<evidence type="ECO:0000256" key="1">
    <source>
        <dbReference type="SAM" id="Phobius"/>
    </source>
</evidence>
<name>A0A9P5ZJ60_PLEER</name>
<organism evidence="3 4">
    <name type="scientific">Pleurotus eryngii</name>
    <name type="common">Boletus of the steppes</name>
    <dbReference type="NCBI Taxonomy" id="5323"/>
    <lineage>
        <taxon>Eukaryota</taxon>
        <taxon>Fungi</taxon>
        <taxon>Dikarya</taxon>
        <taxon>Basidiomycota</taxon>
        <taxon>Agaricomycotina</taxon>
        <taxon>Agaricomycetes</taxon>
        <taxon>Agaricomycetidae</taxon>
        <taxon>Agaricales</taxon>
        <taxon>Pleurotineae</taxon>
        <taxon>Pleurotaceae</taxon>
        <taxon>Pleurotus</taxon>
    </lineage>
</organism>
<sequence length="413" mass="47733">MDINQSTNDAQAQIIDNLLAQASIGDPTDYPHVTDLREHVLLVHGDLGTGERLFAVKQSRSIEDKEMRQLQPVIFVMGLFHLLMACAEAIWRMYIEPKEVRTDGEPNSMYNHACGVRPGDSGRIGSKPSFQMMHEIIHQSAYARMLDCWRVKVKTRLRLTTLEAFAESKPTWDQIVELSLVLAQTYVDHEHTDDQEFRNNSLILGRLIQYVELAHAMKHGDIGRVEATFLHWVFVFKSVGKHKYATHLIKVMNDLRYVYPERLKRAIRLNWLCNPTGTVDGFRAIDWLVELLNLFTKVIYGSSGSSCTFDLILKQSPLISIFRRIMTIVQDNFHLLHRSVRHAPADLTKTLQFLRERLEHHRAYEQVPGRTAYQLKDHFREGMWVLQMEKTRIDQDEASETVVAGIEIEDLEV</sequence>
<evidence type="ECO:0000259" key="2">
    <source>
        <dbReference type="Pfam" id="PF20231"/>
    </source>
</evidence>
<dbReference type="EMBL" id="MU154791">
    <property type="protein sequence ID" value="KAF9487319.1"/>
    <property type="molecule type" value="Genomic_DNA"/>
</dbReference>
<proteinExistence type="predicted"/>
<dbReference type="OrthoDB" id="4743193at2759"/>
<dbReference type="AlphaFoldDB" id="A0A9P5ZJ60"/>
<comment type="caution">
    <text evidence="3">The sequence shown here is derived from an EMBL/GenBank/DDBJ whole genome shotgun (WGS) entry which is preliminary data.</text>
</comment>
<evidence type="ECO:0000313" key="4">
    <source>
        <dbReference type="Proteomes" id="UP000807025"/>
    </source>
</evidence>
<keyword evidence="1" id="KW-1133">Transmembrane helix</keyword>
<evidence type="ECO:0000313" key="3">
    <source>
        <dbReference type="EMBL" id="KAF9487319.1"/>
    </source>
</evidence>
<feature type="domain" description="DUF6589" evidence="2">
    <location>
        <begin position="1"/>
        <end position="342"/>
    </location>
</feature>
<dbReference type="InterPro" id="IPR046496">
    <property type="entry name" value="DUF6589"/>
</dbReference>
<gene>
    <name evidence="3" type="ORF">BDN71DRAFT_1547233</name>
</gene>
<feature type="transmembrane region" description="Helical" evidence="1">
    <location>
        <begin position="73"/>
        <end position="94"/>
    </location>
</feature>
<keyword evidence="1" id="KW-0472">Membrane</keyword>
<accession>A0A9P5ZJ60</accession>
<protein>
    <recommendedName>
        <fullName evidence="2">DUF6589 domain-containing protein</fullName>
    </recommendedName>
</protein>
<keyword evidence="1" id="KW-0812">Transmembrane</keyword>
<reference evidence="3" key="1">
    <citation type="submission" date="2020-11" db="EMBL/GenBank/DDBJ databases">
        <authorList>
            <consortium name="DOE Joint Genome Institute"/>
            <person name="Ahrendt S."/>
            <person name="Riley R."/>
            <person name="Andreopoulos W."/>
            <person name="Labutti K."/>
            <person name="Pangilinan J."/>
            <person name="Ruiz-Duenas F.J."/>
            <person name="Barrasa J.M."/>
            <person name="Sanchez-Garcia M."/>
            <person name="Camarero S."/>
            <person name="Miyauchi S."/>
            <person name="Serrano A."/>
            <person name="Linde D."/>
            <person name="Babiker R."/>
            <person name="Drula E."/>
            <person name="Ayuso-Fernandez I."/>
            <person name="Pacheco R."/>
            <person name="Padilla G."/>
            <person name="Ferreira P."/>
            <person name="Barriuso J."/>
            <person name="Kellner H."/>
            <person name="Castanera R."/>
            <person name="Alfaro M."/>
            <person name="Ramirez L."/>
            <person name="Pisabarro A.G."/>
            <person name="Kuo A."/>
            <person name="Tritt A."/>
            <person name="Lipzen A."/>
            <person name="He G."/>
            <person name="Yan M."/>
            <person name="Ng V."/>
            <person name="Cullen D."/>
            <person name="Martin F."/>
            <person name="Rosso M.-N."/>
            <person name="Henrissat B."/>
            <person name="Hibbett D."/>
            <person name="Martinez A.T."/>
            <person name="Grigoriev I.V."/>
        </authorList>
    </citation>
    <scope>NUCLEOTIDE SEQUENCE</scope>
    <source>
        <strain evidence="3">ATCC 90797</strain>
    </source>
</reference>
<dbReference type="Proteomes" id="UP000807025">
    <property type="component" value="Unassembled WGS sequence"/>
</dbReference>